<keyword evidence="3" id="KW-0949">S-adenosyl-L-methionine</keyword>
<feature type="domain" description="Radical SAM core" evidence="7">
    <location>
        <begin position="56"/>
        <end position="269"/>
    </location>
</feature>
<dbReference type="CDD" id="cd01335">
    <property type="entry name" value="Radical_SAM"/>
    <property type="match status" value="1"/>
</dbReference>
<dbReference type="NCBIfam" id="TIGR04085">
    <property type="entry name" value="rSAM_more_4Fe4S"/>
    <property type="match status" value="1"/>
</dbReference>
<keyword evidence="4" id="KW-0479">Metal-binding</keyword>
<keyword evidence="6" id="KW-0411">Iron-sulfur</keyword>
<keyword evidence="5" id="KW-0408">Iron</keyword>
<dbReference type="InterPro" id="IPR058240">
    <property type="entry name" value="rSAM_sf"/>
</dbReference>
<dbReference type="EMBL" id="JADGII010000009">
    <property type="protein sequence ID" value="MBF0636838.1"/>
    <property type="molecule type" value="Genomic_DNA"/>
</dbReference>
<evidence type="ECO:0000256" key="3">
    <source>
        <dbReference type="ARBA" id="ARBA00022691"/>
    </source>
</evidence>
<keyword evidence="9" id="KW-1185">Reference proteome</keyword>
<evidence type="ECO:0000256" key="4">
    <source>
        <dbReference type="ARBA" id="ARBA00022723"/>
    </source>
</evidence>
<comment type="caution">
    <text evidence="8">The sequence shown here is derived from an EMBL/GenBank/DDBJ whole genome shotgun (WGS) entry which is preliminary data.</text>
</comment>
<name>A0ABR9XSB7_9CHLB</name>
<dbReference type="InterPro" id="IPR007197">
    <property type="entry name" value="rSAM"/>
</dbReference>
<dbReference type="InterPro" id="IPR013785">
    <property type="entry name" value="Aldolase_TIM"/>
</dbReference>
<dbReference type="RefSeq" id="WP_175186632.1">
    <property type="nucleotide sequence ID" value="NZ_JABVZQ010000001.1"/>
</dbReference>
<proteinExistence type="predicted"/>
<dbReference type="SFLD" id="SFLDS00029">
    <property type="entry name" value="Radical_SAM"/>
    <property type="match status" value="1"/>
</dbReference>
<dbReference type="PROSITE" id="PS51918">
    <property type="entry name" value="RADICAL_SAM"/>
    <property type="match status" value="1"/>
</dbReference>
<dbReference type="PIRSF" id="PIRSF037420">
    <property type="entry name" value="PQQ_syn_pqqE"/>
    <property type="match status" value="1"/>
</dbReference>
<dbReference type="SUPFAM" id="SSF102114">
    <property type="entry name" value="Radical SAM enzymes"/>
    <property type="match status" value="1"/>
</dbReference>
<protein>
    <submittedName>
        <fullName evidence="8">Radical SAM protein</fullName>
    </submittedName>
</protein>
<dbReference type="Proteomes" id="UP000619838">
    <property type="component" value="Unassembled WGS sequence"/>
</dbReference>
<evidence type="ECO:0000256" key="1">
    <source>
        <dbReference type="ARBA" id="ARBA00001966"/>
    </source>
</evidence>
<dbReference type="InterPro" id="IPR050377">
    <property type="entry name" value="Radical_SAM_PqqE_MftC-like"/>
</dbReference>
<evidence type="ECO:0000313" key="9">
    <source>
        <dbReference type="Proteomes" id="UP000619838"/>
    </source>
</evidence>
<dbReference type="InterPro" id="IPR023885">
    <property type="entry name" value="4Fe4S-binding_SPASM_dom"/>
</dbReference>
<dbReference type="SFLD" id="SFLDG01067">
    <property type="entry name" value="SPASM/twitch_domain_containing"/>
    <property type="match status" value="1"/>
</dbReference>
<gene>
    <name evidence="8" type="ORF">INT08_06575</name>
</gene>
<dbReference type="PANTHER" id="PTHR11228:SF35">
    <property type="entry name" value="MOLYBDENUM COFACTOR BIOSYNTHESIS PROTEIN A-RELATED"/>
    <property type="match status" value="1"/>
</dbReference>
<dbReference type="PANTHER" id="PTHR11228">
    <property type="entry name" value="RADICAL SAM DOMAIN PROTEIN"/>
    <property type="match status" value="1"/>
</dbReference>
<accession>A0ABR9XSB7</accession>
<keyword evidence="2" id="KW-0004">4Fe-4S</keyword>
<evidence type="ECO:0000313" key="8">
    <source>
        <dbReference type="EMBL" id="MBF0636838.1"/>
    </source>
</evidence>
<sequence>MKAVDSSIRLFKELFADPRRHIDFLRHPEEFLKSRNMPELEKHIPELLDRRIPQAACRLDTAILCLTEQCNLNCIHCSVNASPSGKTHLDPNVLQRCIGELASLGVRVVKFTGGEPLTYPGIESFLLQALHSGLFVELETSGTLLTEKFLQHLEGFQDQMRFAVGLDSLDPATYESFRNTTGAFELVMQGLSFLREHRFRVKIMTVLSTLNRHEVPDIIDWTLTTFRKNGFHRLLPVLSSFGRGRKSSAETGLDANSLNVFLHDEYFPLFRKHLNEQGEAQLNIGLPLALVPFDLPIYPVCGCGTQKIGITPKGNVGLCHLIEGHDFAISGSIEEPLERQWQKGKPFENMRSLDRTDIKGICGECRFFRACAGGCRVHADAVYGDASYADPTCQSFMEAGLFPEKSLSTAVEA</sequence>
<evidence type="ECO:0000256" key="2">
    <source>
        <dbReference type="ARBA" id="ARBA00022485"/>
    </source>
</evidence>
<comment type="cofactor">
    <cofactor evidence="1">
        <name>[4Fe-4S] cluster</name>
        <dbReference type="ChEBI" id="CHEBI:49883"/>
    </cofactor>
</comment>
<dbReference type="InterPro" id="IPR017200">
    <property type="entry name" value="PqqE-like"/>
</dbReference>
<evidence type="ECO:0000256" key="6">
    <source>
        <dbReference type="ARBA" id="ARBA00023014"/>
    </source>
</evidence>
<reference evidence="8 9" key="1">
    <citation type="journal article" date="2020" name="Microorganisms">
        <title>Simultaneous Genome Sequencing of Prosthecochloris ethylica and Desulfuromonas acetoxidans within a Syntrophic Mixture Reveals Unique Pili and Protein Interactions.</title>
        <authorList>
            <person name="Kyndt J.A."/>
            <person name="Van Beeumen J.J."/>
            <person name="Meyer T.E."/>
        </authorList>
    </citation>
    <scope>NUCLEOTIDE SEQUENCE [LARGE SCALE GENOMIC DNA]</scope>
    <source>
        <strain evidence="8 9">N3</strain>
    </source>
</reference>
<organism evidence="8 9">
    <name type="scientific">Prosthecochloris ethylica</name>
    <dbReference type="NCBI Taxonomy" id="2743976"/>
    <lineage>
        <taxon>Bacteria</taxon>
        <taxon>Pseudomonadati</taxon>
        <taxon>Chlorobiota</taxon>
        <taxon>Chlorobiia</taxon>
        <taxon>Chlorobiales</taxon>
        <taxon>Chlorobiaceae</taxon>
        <taxon>Prosthecochloris</taxon>
    </lineage>
</organism>
<dbReference type="Gene3D" id="3.20.20.70">
    <property type="entry name" value="Aldolase class I"/>
    <property type="match status" value="1"/>
</dbReference>
<dbReference type="Pfam" id="PF04055">
    <property type="entry name" value="Radical_SAM"/>
    <property type="match status" value="1"/>
</dbReference>
<dbReference type="SFLD" id="SFLDG01386">
    <property type="entry name" value="main_SPASM_domain-containing"/>
    <property type="match status" value="1"/>
</dbReference>
<evidence type="ECO:0000259" key="7">
    <source>
        <dbReference type="PROSITE" id="PS51918"/>
    </source>
</evidence>
<evidence type="ECO:0000256" key="5">
    <source>
        <dbReference type="ARBA" id="ARBA00023004"/>
    </source>
</evidence>